<name>A0A9Q0EA14_9TELE</name>
<feature type="compositionally biased region" description="Polar residues" evidence="1">
    <location>
        <begin position="196"/>
        <end position="208"/>
    </location>
</feature>
<comment type="caution">
    <text evidence="2">The sequence shown here is derived from an EMBL/GenBank/DDBJ whole genome shotgun (WGS) entry which is preliminary data.</text>
</comment>
<gene>
    <name evidence="2" type="ORF">NHX12_031655</name>
</gene>
<sequence>MESPVDDVFYSGRSPAAGSSSQSSGWPNEVDTEALWFEIMELLVWSSVPVLRLVLRLVDEAVFQRLCPRLPRPHPFPGLPPPPASPLPRPPPSPGLTPPSASPLPRPHPSPGLPPPPASPLRDTTTPPTLPSTTLTQTHPSGRTTRWIHLLPSLCLTQGQSSPYFSHPTIRYHPHPGQDPLKDFVQFVCADGSGQPAGQPNGSVQSKMPGSFLLPPPPPVARPVPLPPPDSKPGSAPPDGRLATPTSPLEFHEEFLRALYWEPGYPAVDLTCDPSHSYTEVILGVPQGSLLGTRLPCSGPHM</sequence>
<dbReference type="Pfam" id="PF00859">
    <property type="entry name" value="CTF_NFI"/>
    <property type="match status" value="1"/>
</dbReference>
<dbReference type="GO" id="GO:0005634">
    <property type="term" value="C:nucleus"/>
    <property type="evidence" value="ECO:0007669"/>
    <property type="project" value="InterPro"/>
</dbReference>
<feature type="compositionally biased region" description="Pro residues" evidence="1">
    <location>
        <begin position="73"/>
        <end position="119"/>
    </location>
</feature>
<dbReference type="EMBL" id="JANIIK010000047">
    <property type="protein sequence ID" value="KAJ3600677.1"/>
    <property type="molecule type" value="Genomic_DNA"/>
</dbReference>
<keyword evidence="3" id="KW-1185">Reference proteome</keyword>
<dbReference type="Proteomes" id="UP001148018">
    <property type="component" value="Unassembled WGS sequence"/>
</dbReference>
<feature type="region of interest" description="Disordered" evidence="1">
    <location>
        <begin position="1"/>
        <end position="28"/>
    </location>
</feature>
<dbReference type="OrthoDB" id="10055441at2759"/>
<feature type="region of interest" description="Disordered" evidence="1">
    <location>
        <begin position="69"/>
        <end position="143"/>
    </location>
</feature>
<accession>A0A9Q0EA14</accession>
<dbReference type="GO" id="GO:0000981">
    <property type="term" value="F:DNA-binding transcription factor activity, RNA polymerase II-specific"/>
    <property type="evidence" value="ECO:0007669"/>
    <property type="project" value="TreeGrafter"/>
</dbReference>
<proteinExistence type="predicted"/>
<feature type="region of interest" description="Disordered" evidence="1">
    <location>
        <begin position="190"/>
        <end position="246"/>
    </location>
</feature>
<evidence type="ECO:0000313" key="3">
    <source>
        <dbReference type="Proteomes" id="UP001148018"/>
    </source>
</evidence>
<dbReference type="GO" id="GO:0000978">
    <property type="term" value="F:RNA polymerase II cis-regulatory region sequence-specific DNA binding"/>
    <property type="evidence" value="ECO:0007669"/>
    <property type="project" value="TreeGrafter"/>
</dbReference>
<dbReference type="AlphaFoldDB" id="A0A9Q0EA14"/>
<dbReference type="PANTHER" id="PTHR11492">
    <property type="entry name" value="NUCLEAR FACTOR I"/>
    <property type="match status" value="1"/>
</dbReference>
<protein>
    <submittedName>
        <fullName evidence="2">Uncharacterized protein</fullName>
    </submittedName>
</protein>
<reference evidence="2" key="1">
    <citation type="submission" date="2022-07" db="EMBL/GenBank/DDBJ databases">
        <title>Chromosome-level genome of Muraenolepis orangiensis.</title>
        <authorList>
            <person name="Kim J."/>
        </authorList>
    </citation>
    <scope>NUCLEOTIDE SEQUENCE</scope>
    <source>
        <strain evidence="2">KU_S4_2022</strain>
        <tissue evidence="2">Muscle</tissue>
    </source>
</reference>
<feature type="compositionally biased region" description="Low complexity" evidence="1">
    <location>
        <begin position="11"/>
        <end position="25"/>
    </location>
</feature>
<dbReference type="InterPro" id="IPR000647">
    <property type="entry name" value="CTF/NFI"/>
</dbReference>
<evidence type="ECO:0000256" key="1">
    <source>
        <dbReference type="SAM" id="MobiDB-lite"/>
    </source>
</evidence>
<dbReference type="PANTHER" id="PTHR11492:SF3">
    <property type="entry name" value="NUCLEAR FACTOR 1 X-TYPE"/>
    <property type="match status" value="1"/>
</dbReference>
<feature type="compositionally biased region" description="Pro residues" evidence="1">
    <location>
        <begin position="214"/>
        <end position="231"/>
    </location>
</feature>
<organism evidence="2 3">
    <name type="scientific">Muraenolepis orangiensis</name>
    <name type="common">Patagonian moray cod</name>
    <dbReference type="NCBI Taxonomy" id="630683"/>
    <lineage>
        <taxon>Eukaryota</taxon>
        <taxon>Metazoa</taxon>
        <taxon>Chordata</taxon>
        <taxon>Craniata</taxon>
        <taxon>Vertebrata</taxon>
        <taxon>Euteleostomi</taxon>
        <taxon>Actinopterygii</taxon>
        <taxon>Neopterygii</taxon>
        <taxon>Teleostei</taxon>
        <taxon>Neoteleostei</taxon>
        <taxon>Acanthomorphata</taxon>
        <taxon>Zeiogadaria</taxon>
        <taxon>Gadariae</taxon>
        <taxon>Gadiformes</taxon>
        <taxon>Muraenolepidoidei</taxon>
        <taxon>Muraenolepididae</taxon>
        <taxon>Muraenolepis</taxon>
    </lineage>
</organism>
<feature type="compositionally biased region" description="Low complexity" evidence="1">
    <location>
        <begin position="120"/>
        <end position="141"/>
    </location>
</feature>
<evidence type="ECO:0000313" key="2">
    <source>
        <dbReference type="EMBL" id="KAJ3600677.1"/>
    </source>
</evidence>